<proteinExistence type="predicted"/>
<dbReference type="Proteomes" id="UP000654918">
    <property type="component" value="Unassembled WGS sequence"/>
</dbReference>
<comment type="caution">
    <text evidence="3">The sequence shown here is derived from an EMBL/GenBank/DDBJ whole genome shotgun (WGS) entry which is preliminary data.</text>
</comment>
<feature type="compositionally biased region" description="Basic and acidic residues" evidence="1">
    <location>
        <begin position="635"/>
        <end position="646"/>
    </location>
</feature>
<reference evidence="3" key="1">
    <citation type="journal article" date="2020" name="Phytopathology">
        <title>Genome Sequence Resources of Colletotrichum truncatum, C. plurivorum, C. musicola, and C. sojae: Four Species Pathogenic to Soybean (Glycine max).</title>
        <authorList>
            <person name="Rogerio F."/>
            <person name="Boufleur T.R."/>
            <person name="Ciampi-Guillardi M."/>
            <person name="Sukno S.A."/>
            <person name="Thon M.R."/>
            <person name="Massola Junior N.S."/>
            <person name="Baroncelli R."/>
        </authorList>
    </citation>
    <scope>NUCLEOTIDE SEQUENCE</scope>
    <source>
        <strain evidence="3">LFN00145</strain>
    </source>
</reference>
<dbReference type="EMBL" id="WIGO01000088">
    <property type="protein sequence ID" value="KAF6830912.1"/>
    <property type="molecule type" value="Genomic_DNA"/>
</dbReference>
<keyword evidence="2" id="KW-0472">Membrane</keyword>
<accession>A0A8H6NET5</accession>
<organism evidence="3 4">
    <name type="scientific">Colletotrichum plurivorum</name>
    <dbReference type="NCBI Taxonomy" id="2175906"/>
    <lineage>
        <taxon>Eukaryota</taxon>
        <taxon>Fungi</taxon>
        <taxon>Dikarya</taxon>
        <taxon>Ascomycota</taxon>
        <taxon>Pezizomycotina</taxon>
        <taxon>Sordariomycetes</taxon>
        <taxon>Hypocreomycetidae</taxon>
        <taxon>Glomerellales</taxon>
        <taxon>Glomerellaceae</taxon>
        <taxon>Colletotrichum</taxon>
        <taxon>Colletotrichum orchidearum species complex</taxon>
    </lineage>
</organism>
<evidence type="ECO:0000313" key="3">
    <source>
        <dbReference type="EMBL" id="KAF6830912.1"/>
    </source>
</evidence>
<feature type="region of interest" description="Disordered" evidence="1">
    <location>
        <begin position="620"/>
        <end position="666"/>
    </location>
</feature>
<keyword evidence="4" id="KW-1185">Reference proteome</keyword>
<gene>
    <name evidence="3" type="ORF">CPLU01_07101</name>
</gene>
<name>A0A8H6NET5_9PEZI</name>
<dbReference type="AlphaFoldDB" id="A0A8H6NET5"/>
<sequence>MAKRNSLSEFEDLLFIWDSDRKISLDLRFPSHDEAPSCPAPLLDPVANAPERGTMRRNIWRNCRPVGLALTAWVVSLLVTIVYSLFIYHVLFLGNPVVGSWVFEASLTNLLLSILSQLYAMLLAYVALSLSDALRWSLAARSEGQRGASASSFFQLSPATDWFSLLKFIFGGRFRSNWGVIRLSLPFMGLGFGSVLKFRNSFEDYFIKQGASIDVYAGNIPPDVSVLELISTTYLDGFFDTWTQQLLNYPRYATDWTMKGCTNDCSVSFLPGGMEIARKVGPLLNSTILQGGLFNTTESIMIENAPGLVARFEPVPEGFVFDTSQDCNVYQTPLGDALQMCKKQMGDSVAAGWRACPSFYQFTRACATQLSWTRTPLVSKTLFSAYRQNATTTYSQKDLSIQHVEAVSKPVPVTMLASDMELIWNRIFVPRPLSLQIDLESINVTISRMAWKYRTYTEFFPDNQMHVELLQNFLSVPLQFAVTALQYANYTLGLPDEKRTFPPELLTTATGGRSIKRFVSQPWTVWVFIGAGTAVVALTGAGFWWILAQAYPLPKPSGIVELDFISRISDLQRRGSQREERDPEFSELVQDIRSQRQHSAWQIIKALRERRLGLVPEDGVGTDAQASHQPVLHLAAKETRDSKSRDCSSAGSDMEKGAQSDTSGIV</sequence>
<keyword evidence="2" id="KW-0812">Transmembrane</keyword>
<evidence type="ECO:0000256" key="1">
    <source>
        <dbReference type="SAM" id="MobiDB-lite"/>
    </source>
</evidence>
<feature type="transmembrane region" description="Helical" evidence="2">
    <location>
        <begin position="110"/>
        <end position="128"/>
    </location>
</feature>
<evidence type="ECO:0000313" key="4">
    <source>
        <dbReference type="Proteomes" id="UP000654918"/>
    </source>
</evidence>
<keyword evidence="2" id="KW-1133">Transmembrane helix</keyword>
<protein>
    <submittedName>
        <fullName evidence="3">Uncharacterized protein</fullName>
    </submittedName>
</protein>
<evidence type="ECO:0000256" key="2">
    <source>
        <dbReference type="SAM" id="Phobius"/>
    </source>
</evidence>
<feature type="transmembrane region" description="Helical" evidence="2">
    <location>
        <begin position="523"/>
        <end position="547"/>
    </location>
</feature>
<feature type="transmembrane region" description="Helical" evidence="2">
    <location>
        <begin position="66"/>
        <end position="90"/>
    </location>
</feature>